<proteinExistence type="predicted"/>
<sequence>MDRMDRMDYCRHRYEGIPSPSLSPEVESSSPARARSPPRSPAPAVPAASVQPSPIVSASVVPVPSPPIPSVPVVHDPFLDVIYGVTPTLVPAVNRIGNRMHLDNDPLGIGAELMDELAVRMGYFNGEVYVG</sequence>
<evidence type="ECO:0000313" key="2">
    <source>
        <dbReference type="EMBL" id="KAA8635491.1"/>
    </source>
</evidence>
<dbReference type="VEuPathDB" id="FungiDB:SMAC_07658"/>
<name>A0A8S9A3I1_SORMA</name>
<organism evidence="2 3">
    <name type="scientific">Sordaria macrospora</name>
    <dbReference type="NCBI Taxonomy" id="5147"/>
    <lineage>
        <taxon>Eukaryota</taxon>
        <taxon>Fungi</taxon>
        <taxon>Dikarya</taxon>
        <taxon>Ascomycota</taxon>
        <taxon>Pezizomycotina</taxon>
        <taxon>Sordariomycetes</taxon>
        <taxon>Sordariomycetidae</taxon>
        <taxon>Sordariales</taxon>
        <taxon>Sordariaceae</taxon>
        <taxon>Sordaria</taxon>
    </lineage>
</organism>
<accession>A0A8S9A3I1</accession>
<reference evidence="2 3" key="1">
    <citation type="submission" date="2017-07" db="EMBL/GenBank/DDBJ databases">
        <title>Genome sequence of the Sordaria macrospora wild type strain R19027.</title>
        <authorList>
            <person name="Nowrousian M."/>
            <person name="Teichert I."/>
            <person name="Kueck U."/>
        </authorList>
    </citation>
    <scope>NUCLEOTIDE SEQUENCE [LARGE SCALE GENOMIC DNA]</scope>
    <source>
        <strain evidence="2 3">R19027</strain>
        <tissue evidence="2">Mycelium</tissue>
    </source>
</reference>
<dbReference type="AlphaFoldDB" id="A0A8S9A3I1"/>
<dbReference type="EMBL" id="NMPR01000011">
    <property type="protein sequence ID" value="KAA8635491.1"/>
    <property type="molecule type" value="Genomic_DNA"/>
</dbReference>
<dbReference type="Proteomes" id="UP000433876">
    <property type="component" value="Unassembled WGS sequence"/>
</dbReference>
<gene>
    <name evidence="2" type="ORF">SMACR_07658</name>
</gene>
<feature type="compositionally biased region" description="Low complexity" evidence="1">
    <location>
        <begin position="18"/>
        <end position="37"/>
    </location>
</feature>
<evidence type="ECO:0000256" key="1">
    <source>
        <dbReference type="SAM" id="MobiDB-lite"/>
    </source>
</evidence>
<comment type="caution">
    <text evidence="2">The sequence shown here is derived from an EMBL/GenBank/DDBJ whole genome shotgun (WGS) entry which is preliminary data.</text>
</comment>
<protein>
    <submittedName>
        <fullName evidence="2">Uncharacterized protein</fullName>
    </submittedName>
</protein>
<evidence type="ECO:0000313" key="3">
    <source>
        <dbReference type="Proteomes" id="UP000433876"/>
    </source>
</evidence>
<feature type="region of interest" description="Disordered" evidence="1">
    <location>
        <begin position="1"/>
        <end position="49"/>
    </location>
</feature>
<feature type="compositionally biased region" description="Basic and acidic residues" evidence="1">
    <location>
        <begin position="1"/>
        <end position="15"/>
    </location>
</feature>